<dbReference type="PRINTS" id="PR00959">
    <property type="entry name" value="MEVGALKINASE"/>
</dbReference>
<sequence length="381" mass="40180">MNYDEATGWFEQIYGRAPEVVACAPGRVNLIGEHTDTSEGFVFPAAIERRLWFMAARSSASTSRVVSRELGEAEPFDFMTADPRSVAGWAGLVAGMARAIGIETGYAPPAFDAAVASFIPIGAGLASSAALCVGAGLALARLAGTELEPMRLALSAQRVENEFLGVACGVMDPISCALSREGSAMFLDTRSLEIRYAAIPDSLTIAICDTGVPRSLAKSAYNQRRAECERAAAVLGVPTLRDARPEDVDRSSARLGSVLTGRARHVTTENDRCRAFLNALEHCDLGSLGALMRASHESLRDAYEVSCPELDAMAEAARAAPGCEGARMTGAGFGGACVALVDQSRFASFEAAALEGYSRATGREGTIFESRPSDGTNLLIH</sequence>
<dbReference type="Pfam" id="PF08544">
    <property type="entry name" value="GHMP_kinases_C"/>
    <property type="match status" value="1"/>
</dbReference>
<dbReference type="InterPro" id="IPR006204">
    <property type="entry name" value="GHMP_kinase_N_dom"/>
</dbReference>
<dbReference type="GO" id="GO:0004335">
    <property type="term" value="F:galactokinase activity"/>
    <property type="evidence" value="ECO:0007669"/>
    <property type="project" value="UniProtKB-UniRule"/>
</dbReference>
<organism evidence="14 15">
    <name type="scientific">Fimbriimonas ginsengisoli</name>
    <dbReference type="NCBI Taxonomy" id="1005039"/>
    <lineage>
        <taxon>Bacteria</taxon>
        <taxon>Bacillati</taxon>
        <taxon>Armatimonadota</taxon>
        <taxon>Fimbriimonadia</taxon>
        <taxon>Fimbriimonadales</taxon>
        <taxon>Fimbriimonadaceae</taxon>
        <taxon>Fimbriimonas</taxon>
    </lineage>
</organism>
<dbReference type="EC" id="2.7.1.6" evidence="10"/>
<evidence type="ECO:0000256" key="5">
    <source>
        <dbReference type="ARBA" id="ARBA00022777"/>
    </source>
</evidence>
<feature type="domain" description="GHMP kinase N-terminal" evidence="11">
    <location>
        <begin position="92"/>
        <end position="178"/>
    </location>
</feature>
<dbReference type="PIRSF" id="PIRSF000530">
    <property type="entry name" value="Galactokinase"/>
    <property type="match status" value="1"/>
</dbReference>
<name>A0A931LRY8_FIMGI</name>
<reference evidence="14" key="1">
    <citation type="submission" date="2020-07" db="EMBL/GenBank/DDBJ databases">
        <title>Huge and variable diversity of episymbiotic CPR bacteria and DPANN archaea in groundwater ecosystems.</title>
        <authorList>
            <person name="He C.Y."/>
            <person name="Keren R."/>
            <person name="Whittaker M."/>
            <person name="Farag I.F."/>
            <person name="Doudna J."/>
            <person name="Cate J.H.D."/>
            <person name="Banfield J.F."/>
        </authorList>
    </citation>
    <scope>NUCLEOTIDE SEQUENCE</scope>
    <source>
        <strain evidence="14">NC_groundwater_17_Pr7_B-0.1um_64_12</strain>
    </source>
</reference>
<dbReference type="Proteomes" id="UP000727962">
    <property type="component" value="Unassembled WGS sequence"/>
</dbReference>
<dbReference type="Pfam" id="PF00288">
    <property type="entry name" value="GHMP_kinases_N"/>
    <property type="match status" value="1"/>
</dbReference>
<evidence type="ECO:0000256" key="7">
    <source>
        <dbReference type="ARBA" id="ARBA00022842"/>
    </source>
</evidence>
<evidence type="ECO:0000259" key="11">
    <source>
        <dbReference type="Pfam" id="PF00288"/>
    </source>
</evidence>
<dbReference type="NCBIfam" id="TIGR00131">
    <property type="entry name" value="gal_kin"/>
    <property type="match status" value="1"/>
</dbReference>
<evidence type="ECO:0000259" key="12">
    <source>
        <dbReference type="Pfam" id="PF08544"/>
    </source>
</evidence>
<dbReference type="InterPro" id="IPR000705">
    <property type="entry name" value="Galactokinase"/>
</dbReference>
<dbReference type="PANTHER" id="PTHR10457:SF7">
    <property type="entry name" value="GALACTOKINASE-RELATED"/>
    <property type="match status" value="1"/>
</dbReference>
<feature type="domain" description="GHMP kinase C-terminal" evidence="12">
    <location>
        <begin position="279"/>
        <end position="349"/>
    </location>
</feature>
<keyword evidence="8" id="KW-0299">Galactose metabolism</keyword>
<dbReference type="InterPro" id="IPR014721">
    <property type="entry name" value="Ribsml_uS5_D2-typ_fold_subgr"/>
</dbReference>
<dbReference type="Gene3D" id="3.30.70.890">
    <property type="entry name" value="GHMP kinase, C-terminal domain"/>
    <property type="match status" value="1"/>
</dbReference>
<evidence type="ECO:0000256" key="2">
    <source>
        <dbReference type="ARBA" id="ARBA00022679"/>
    </source>
</evidence>
<evidence type="ECO:0000256" key="6">
    <source>
        <dbReference type="ARBA" id="ARBA00022840"/>
    </source>
</evidence>
<proteinExistence type="inferred from homology"/>
<dbReference type="AlphaFoldDB" id="A0A931LRY8"/>
<comment type="caution">
    <text evidence="14">The sequence shown here is derived from an EMBL/GenBank/DDBJ whole genome shotgun (WGS) entry which is preliminary data.</text>
</comment>
<dbReference type="FunFam" id="3.30.70.890:FF:000001">
    <property type="entry name" value="Galactokinase"/>
    <property type="match status" value="1"/>
</dbReference>
<dbReference type="GO" id="GO:0046872">
    <property type="term" value="F:metal ion binding"/>
    <property type="evidence" value="ECO:0007669"/>
    <property type="project" value="UniProtKB-KW"/>
</dbReference>
<dbReference type="PANTHER" id="PTHR10457">
    <property type="entry name" value="MEVALONATE KINASE/GALACTOKINASE"/>
    <property type="match status" value="1"/>
</dbReference>
<gene>
    <name evidence="14" type="primary">galK</name>
    <name evidence="14" type="ORF">HYR64_04645</name>
</gene>
<dbReference type="InterPro" id="IPR006206">
    <property type="entry name" value="Mevalonate/galactokinase"/>
</dbReference>
<dbReference type="GO" id="GO:0005829">
    <property type="term" value="C:cytosol"/>
    <property type="evidence" value="ECO:0007669"/>
    <property type="project" value="TreeGrafter"/>
</dbReference>
<dbReference type="GO" id="GO:0005524">
    <property type="term" value="F:ATP binding"/>
    <property type="evidence" value="ECO:0007669"/>
    <property type="project" value="UniProtKB-UniRule"/>
</dbReference>
<feature type="domain" description="Galactokinase N-terminal" evidence="13">
    <location>
        <begin position="10"/>
        <end position="56"/>
    </location>
</feature>
<dbReference type="Gene3D" id="3.30.230.10">
    <property type="match status" value="1"/>
</dbReference>
<dbReference type="InterPro" id="IPR019539">
    <property type="entry name" value="GalKase_N"/>
</dbReference>
<keyword evidence="7" id="KW-0460">Magnesium</keyword>
<protein>
    <recommendedName>
        <fullName evidence="10">Galactokinase</fullName>
        <ecNumber evidence="10">2.7.1.6</ecNumber>
    </recommendedName>
</protein>
<dbReference type="SUPFAM" id="SSF55060">
    <property type="entry name" value="GHMP Kinase, C-terminal domain"/>
    <property type="match status" value="1"/>
</dbReference>
<evidence type="ECO:0000259" key="13">
    <source>
        <dbReference type="Pfam" id="PF10509"/>
    </source>
</evidence>
<keyword evidence="6" id="KW-0067">ATP-binding</keyword>
<dbReference type="Pfam" id="PF10509">
    <property type="entry name" value="GalKase_gal_bdg"/>
    <property type="match status" value="1"/>
</dbReference>
<evidence type="ECO:0000313" key="15">
    <source>
        <dbReference type="Proteomes" id="UP000727962"/>
    </source>
</evidence>
<dbReference type="EMBL" id="JACOSL010000029">
    <property type="protein sequence ID" value="MBI1756380.1"/>
    <property type="molecule type" value="Genomic_DNA"/>
</dbReference>
<accession>A0A931LRY8</accession>
<evidence type="ECO:0000256" key="4">
    <source>
        <dbReference type="ARBA" id="ARBA00022741"/>
    </source>
</evidence>
<evidence type="ECO:0000256" key="3">
    <source>
        <dbReference type="ARBA" id="ARBA00022723"/>
    </source>
</evidence>
<dbReference type="PRINTS" id="PR00473">
    <property type="entry name" value="GALCTOKINASE"/>
</dbReference>
<dbReference type="InterPro" id="IPR013750">
    <property type="entry name" value="GHMP_kinase_C_dom"/>
</dbReference>
<evidence type="ECO:0000256" key="1">
    <source>
        <dbReference type="ARBA" id="ARBA00006566"/>
    </source>
</evidence>
<evidence type="ECO:0000256" key="10">
    <source>
        <dbReference type="NCBIfam" id="TIGR00131"/>
    </source>
</evidence>
<evidence type="ECO:0000313" key="14">
    <source>
        <dbReference type="EMBL" id="MBI1756380.1"/>
    </source>
</evidence>
<keyword evidence="2 14" id="KW-0808">Transferase</keyword>
<evidence type="ECO:0000256" key="8">
    <source>
        <dbReference type="ARBA" id="ARBA00023144"/>
    </source>
</evidence>
<evidence type="ECO:0000256" key="9">
    <source>
        <dbReference type="ARBA" id="ARBA00023277"/>
    </source>
</evidence>
<comment type="similarity">
    <text evidence="1">Belongs to the GHMP kinase family. GalK subfamily.</text>
</comment>
<dbReference type="SUPFAM" id="SSF54211">
    <property type="entry name" value="Ribosomal protein S5 domain 2-like"/>
    <property type="match status" value="1"/>
</dbReference>
<dbReference type="GO" id="GO:0006012">
    <property type="term" value="P:galactose metabolic process"/>
    <property type="evidence" value="ECO:0007669"/>
    <property type="project" value="UniProtKB-UniRule"/>
</dbReference>
<keyword evidence="9" id="KW-0119">Carbohydrate metabolism</keyword>
<dbReference type="InterPro" id="IPR020568">
    <property type="entry name" value="Ribosomal_Su5_D2-typ_SF"/>
</dbReference>
<dbReference type="InterPro" id="IPR036554">
    <property type="entry name" value="GHMP_kinase_C_sf"/>
</dbReference>
<keyword evidence="3" id="KW-0479">Metal-binding</keyword>
<keyword evidence="5" id="KW-0418">Kinase</keyword>
<keyword evidence="4" id="KW-0547">Nucleotide-binding</keyword>